<dbReference type="PRINTS" id="PR01576">
    <property type="entry name" value="PDEFORMYLASE"/>
</dbReference>
<evidence type="ECO:0000313" key="3">
    <source>
        <dbReference type="EMBL" id="GCE19170.1"/>
    </source>
</evidence>
<reference evidence="4" key="1">
    <citation type="submission" date="2018-12" db="EMBL/GenBank/DDBJ databases">
        <title>Tengunoibacter tsumagoiensis gen. nov., sp. nov., Dictyobacter kobayashii sp. nov., D. alpinus sp. nov., and D. joshuensis sp. nov. and description of Dictyobacteraceae fam. nov. within the order Ktedonobacterales isolated from Tengu-no-mugimeshi.</title>
        <authorList>
            <person name="Wang C.M."/>
            <person name="Zheng Y."/>
            <person name="Sakai Y."/>
            <person name="Toyoda A."/>
            <person name="Minakuchi Y."/>
            <person name="Abe K."/>
            <person name="Yokota A."/>
            <person name="Yabe S."/>
        </authorList>
    </citation>
    <scope>NUCLEOTIDE SEQUENCE [LARGE SCALE GENOMIC DNA]</scope>
    <source>
        <strain evidence="4">Uno11</strain>
    </source>
</reference>
<dbReference type="GO" id="GO:0042586">
    <property type="term" value="F:peptide deformylase activity"/>
    <property type="evidence" value="ECO:0007669"/>
    <property type="project" value="UniProtKB-UniRule"/>
</dbReference>
<dbReference type="GO" id="GO:0006412">
    <property type="term" value="P:translation"/>
    <property type="evidence" value="ECO:0007669"/>
    <property type="project" value="UniProtKB-UniRule"/>
</dbReference>
<dbReference type="NCBIfam" id="TIGR00079">
    <property type="entry name" value="pept_deformyl"/>
    <property type="match status" value="1"/>
</dbReference>
<dbReference type="PANTHER" id="PTHR10458">
    <property type="entry name" value="PEPTIDE DEFORMYLASE"/>
    <property type="match status" value="1"/>
</dbReference>
<sequence>MAIRKIITTENPILRQKAKKVHRFDPSLPKLVEDMFETMREANGVGLAAPQIAQSIRVFVAEYEDRKVAIFNPEIVKAEGEEKGPEGCLSIPGYIGENIRRATRVVVKGQDVRGKAIRVNAEGWFARILQHEIDHLDGILFIDRLDSPEDLREVHEGDLEEGEPALVE</sequence>
<name>A0A402AJD8_9CHLR</name>
<dbReference type="EC" id="3.5.1.88" evidence="2"/>
<evidence type="ECO:0000313" key="4">
    <source>
        <dbReference type="Proteomes" id="UP000287188"/>
    </source>
</evidence>
<protein>
    <recommendedName>
        <fullName evidence="2">Peptide deformylase</fullName>
        <shortName evidence="2">PDF</shortName>
        <ecNumber evidence="2">3.5.1.88</ecNumber>
    </recommendedName>
    <alternativeName>
        <fullName evidence="2">Polypeptide deformylase</fullName>
    </alternativeName>
</protein>
<proteinExistence type="inferred from homology"/>
<accession>A0A402AJD8</accession>
<feature type="binding site" evidence="2">
    <location>
        <position position="135"/>
    </location>
    <ligand>
        <name>Fe cation</name>
        <dbReference type="ChEBI" id="CHEBI:24875"/>
    </ligand>
</feature>
<dbReference type="GO" id="GO:0046872">
    <property type="term" value="F:metal ion binding"/>
    <property type="evidence" value="ECO:0007669"/>
    <property type="project" value="UniProtKB-KW"/>
</dbReference>
<feature type="binding site" evidence="2">
    <location>
        <position position="131"/>
    </location>
    <ligand>
        <name>Fe cation</name>
        <dbReference type="ChEBI" id="CHEBI:24875"/>
    </ligand>
</feature>
<dbReference type="PANTHER" id="PTHR10458:SF22">
    <property type="entry name" value="PEPTIDE DEFORMYLASE"/>
    <property type="match status" value="1"/>
</dbReference>
<dbReference type="OrthoDB" id="9784988at2"/>
<dbReference type="PIRSF" id="PIRSF004749">
    <property type="entry name" value="Pep_def"/>
    <property type="match status" value="1"/>
</dbReference>
<dbReference type="AlphaFoldDB" id="A0A402AJD8"/>
<dbReference type="Proteomes" id="UP000287188">
    <property type="component" value="Unassembled WGS sequence"/>
</dbReference>
<keyword evidence="2" id="KW-0408">Iron</keyword>
<dbReference type="InterPro" id="IPR023635">
    <property type="entry name" value="Peptide_deformylase"/>
</dbReference>
<evidence type="ECO:0000256" key="1">
    <source>
        <dbReference type="ARBA" id="ARBA00010759"/>
    </source>
</evidence>
<feature type="active site" evidence="2">
    <location>
        <position position="132"/>
    </location>
</feature>
<dbReference type="Pfam" id="PF01327">
    <property type="entry name" value="Pep_deformylase"/>
    <property type="match status" value="1"/>
</dbReference>
<keyword evidence="2" id="KW-0378">Hydrolase</keyword>
<keyword evidence="2" id="KW-0648">Protein biosynthesis</keyword>
<gene>
    <name evidence="2 3" type="primary">def</name>
    <name evidence="3" type="ORF">KDK_29700</name>
</gene>
<dbReference type="SUPFAM" id="SSF56420">
    <property type="entry name" value="Peptide deformylase"/>
    <property type="match status" value="1"/>
</dbReference>
<dbReference type="InterPro" id="IPR036821">
    <property type="entry name" value="Peptide_deformylase_sf"/>
</dbReference>
<keyword evidence="4" id="KW-1185">Reference proteome</keyword>
<keyword evidence="2" id="KW-0479">Metal-binding</keyword>
<comment type="caution">
    <text evidence="3">The sequence shown here is derived from an EMBL/GenBank/DDBJ whole genome shotgun (WGS) entry which is preliminary data.</text>
</comment>
<dbReference type="Gene3D" id="3.90.45.10">
    <property type="entry name" value="Peptide deformylase"/>
    <property type="match status" value="1"/>
</dbReference>
<dbReference type="NCBIfam" id="NF001159">
    <property type="entry name" value="PRK00150.1-3"/>
    <property type="match status" value="1"/>
</dbReference>
<dbReference type="CDD" id="cd00487">
    <property type="entry name" value="Pep_deformylase"/>
    <property type="match status" value="1"/>
</dbReference>
<comment type="cofactor">
    <cofactor evidence="2">
        <name>Fe(2+)</name>
        <dbReference type="ChEBI" id="CHEBI:29033"/>
    </cofactor>
    <text evidence="2">Binds 1 Fe(2+) ion.</text>
</comment>
<dbReference type="HAMAP" id="MF_00163">
    <property type="entry name" value="Pep_deformylase"/>
    <property type="match status" value="1"/>
</dbReference>
<evidence type="ECO:0000256" key="2">
    <source>
        <dbReference type="HAMAP-Rule" id="MF_00163"/>
    </source>
</evidence>
<dbReference type="EMBL" id="BIFS01000001">
    <property type="protein sequence ID" value="GCE19170.1"/>
    <property type="molecule type" value="Genomic_DNA"/>
</dbReference>
<organism evidence="3 4">
    <name type="scientific">Dictyobacter kobayashii</name>
    <dbReference type="NCBI Taxonomy" id="2014872"/>
    <lineage>
        <taxon>Bacteria</taxon>
        <taxon>Bacillati</taxon>
        <taxon>Chloroflexota</taxon>
        <taxon>Ktedonobacteria</taxon>
        <taxon>Ktedonobacterales</taxon>
        <taxon>Dictyobacteraceae</taxon>
        <taxon>Dictyobacter</taxon>
    </lineage>
</organism>
<comment type="catalytic activity">
    <reaction evidence="2">
        <text>N-terminal N-formyl-L-methionyl-[peptide] + H2O = N-terminal L-methionyl-[peptide] + formate</text>
        <dbReference type="Rhea" id="RHEA:24420"/>
        <dbReference type="Rhea" id="RHEA-COMP:10639"/>
        <dbReference type="Rhea" id="RHEA-COMP:10640"/>
        <dbReference type="ChEBI" id="CHEBI:15377"/>
        <dbReference type="ChEBI" id="CHEBI:15740"/>
        <dbReference type="ChEBI" id="CHEBI:49298"/>
        <dbReference type="ChEBI" id="CHEBI:64731"/>
        <dbReference type="EC" id="3.5.1.88"/>
    </reaction>
</comment>
<feature type="binding site" evidence="2">
    <location>
        <position position="88"/>
    </location>
    <ligand>
        <name>Fe cation</name>
        <dbReference type="ChEBI" id="CHEBI:24875"/>
    </ligand>
</feature>
<comment type="function">
    <text evidence="2">Removes the formyl group from the N-terminal Met of newly synthesized proteins. Requires at least a dipeptide for an efficient rate of reaction. N-terminal L-methionine is a prerequisite for activity but the enzyme has broad specificity at other positions.</text>
</comment>
<dbReference type="RefSeq" id="WP_126551000.1">
    <property type="nucleotide sequence ID" value="NZ_BIFS01000001.1"/>
</dbReference>
<comment type="similarity">
    <text evidence="1 2">Belongs to the polypeptide deformylase family.</text>
</comment>